<dbReference type="SUPFAM" id="SSF56112">
    <property type="entry name" value="Protein kinase-like (PK-like)"/>
    <property type="match status" value="1"/>
</dbReference>
<evidence type="ECO:0000256" key="11">
    <source>
        <dbReference type="ARBA" id="ARBA00022737"/>
    </source>
</evidence>
<name>A0AB40CCG1_DIOCR</name>
<keyword evidence="10" id="KW-0732">Signal</keyword>
<dbReference type="PANTHER" id="PTHR48005:SF70">
    <property type="entry name" value="MDIS1-INTERACTING RECEPTOR LIKE KINASE 2-LIKE"/>
    <property type="match status" value="1"/>
</dbReference>
<comment type="catalytic activity">
    <reaction evidence="20">
        <text>L-seryl-[protein] + ATP = O-phospho-L-seryl-[protein] + ADP + H(+)</text>
        <dbReference type="Rhea" id="RHEA:17989"/>
        <dbReference type="Rhea" id="RHEA-COMP:9863"/>
        <dbReference type="Rhea" id="RHEA-COMP:11604"/>
        <dbReference type="ChEBI" id="CHEBI:15378"/>
        <dbReference type="ChEBI" id="CHEBI:29999"/>
        <dbReference type="ChEBI" id="CHEBI:30616"/>
        <dbReference type="ChEBI" id="CHEBI:83421"/>
        <dbReference type="ChEBI" id="CHEBI:456216"/>
        <dbReference type="EC" id="2.7.11.1"/>
    </reaction>
</comment>
<comment type="catalytic activity">
    <reaction evidence="19">
        <text>L-threonyl-[protein] + ATP = O-phospho-L-threonyl-[protein] + ADP + H(+)</text>
        <dbReference type="Rhea" id="RHEA:46608"/>
        <dbReference type="Rhea" id="RHEA-COMP:11060"/>
        <dbReference type="Rhea" id="RHEA-COMP:11605"/>
        <dbReference type="ChEBI" id="CHEBI:15378"/>
        <dbReference type="ChEBI" id="CHEBI:30013"/>
        <dbReference type="ChEBI" id="CHEBI:30616"/>
        <dbReference type="ChEBI" id="CHEBI:61977"/>
        <dbReference type="ChEBI" id="CHEBI:456216"/>
        <dbReference type="EC" id="2.7.11.1"/>
    </reaction>
</comment>
<keyword evidence="24" id="KW-1185">Reference proteome</keyword>
<dbReference type="InterPro" id="IPR001611">
    <property type="entry name" value="Leu-rich_rpt"/>
</dbReference>
<dbReference type="Gene3D" id="1.10.510.10">
    <property type="entry name" value="Transferase(Phosphotransferase) domain 1"/>
    <property type="match status" value="1"/>
</dbReference>
<evidence type="ECO:0000256" key="12">
    <source>
        <dbReference type="ARBA" id="ARBA00022741"/>
    </source>
</evidence>
<dbReference type="FunFam" id="1.10.510.10:FF:000445">
    <property type="entry name" value="MDIS1-interacting receptor like kinase 2"/>
    <property type="match status" value="1"/>
</dbReference>
<dbReference type="PRINTS" id="PR00019">
    <property type="entry name" value="LEURICHRPT"/>
</dbReference>
<evidence type="ECO:0000256" key="7">
    <source>
        <dbReference type="ARBA" id="ARBA00022614"/>
    </source>
</evidence>
<dbReference type="Proteomes" id="UP001515500">
    <property type="component" value="Chromosome 2"/>
</dbReference>
<dbReference type="EC" id="2.7.11.1" evidence="3"/>
<dbReference type="GO" id="GO:0005524">
    <property type="term" value="F:ATP binding"/>
    <property type="evidence" value="ECO:0007669"/>
    <property type="project" value="UniProtKB-KW"/>
</dbReference>
<gene>
    <name evidence="25" type="primary">LOC120275164</name>
</gene>
<dbReference type="AlphaFoldDB" id="A0AB40CCG1"/>
<dbReference type="InterPro" id="IPR051420">
    <property type="entry name" value="Ser_Thr_Kinases_DiverseReg"/>
</dbReference>
<evidence type="ECO:0000256" key="18">
    <source>
        <dbReference type="ARBA" id="ARBA00023180"/>
    </source>
</evidence>
<dbReference type="RefSeq" id="XP_039137606.1">
    <property type="nucleotide sequence ID" value="XM_039281672.1"/>
</dbReference>
<comment type="similarity">
    <text evidence="2">Belongs to the RLP family.</text>
</comment>
<dbReference type="InterPro" id="IPR032675">
    <property type="entry name" value="LRR_dom_sf"/>
</dbReference>
<evidence type="ECO:0000256" key="5">
    <source>
        <dbReference type="ARBA" id="ARBA00022527"/>
    </source>
</evidence>
<keyword evidence="7" id="KW-0433">Leucine-rich repeat</keyword>
<dbReference type="InterPro" id="IPR011009">
    <property type="entry name" value="Kinase-like_dom_sf"/>
</dbReference>
<keyword evidence="14" id="KW-0067">ATP-binding</keyword>
<evidence type="ECO:0000256" key="8">
    <source>
        <dbReference type="ARBA" id="ARBA00022679"/>
    </source>
</evidence>
<feature type="domain" description="Protein kinase" evidence="23">
    <location>
        <begin position="281"/>
        <end position="548"/>
    </location>
</feature>
<accession>A0AB40CCG1</accession>
<keyword evidence="17" id="KW-0675">Receptor</keyword>
<evidence type="ECO:0000256" key="16">
    <source>
        <dbReference type="ARBA" id="ARBA00023136"/>
    </source>
</evidence>
<evidence type="ECO:0000256" key="13">
    <source>
        <dbReference type="ARBA" id="ARBA00022777"/>
    </source>
</evidence>
<feature type="transmembrane region" description="Helical" evidence="22">
    <location>
        <begin position="216"/>
        <end position="240"/>
    </location>
</feature>
<keyword evidence="15 22" id="KW-1133">Transmembrane helix</keyword>
<dbReference type="SUPFAM" id="SSF52058">
    <property type="entry name" value="L domain-like"/>
    <property type="match status" value="1"/>
</dbReference>
<keyword evidence="13" id="KW-0418">Kinase</keyword>
<dbReference type="GO" id="GO:0005886">
    <property type="term" value="C:plasma membrane"/>
    <property type="evidence" value="ECO:0007669"/>
    <property type="project" value="UniProtKB-SubCell"/>
</dbReference>
<evidence type="ECO:0000256" key="15">
    <source>
        <dbReference type="ARBA" id="ARBA00022989"/>
    </source>
</evidence>
<dbReference type="GeneID" id="120275164"/>
<reference evidence="25" key="1">
    <citation type="submission" date="2025-08" db="UniProtKB">
        <authorList>
            <consortium name="RefSeq"/>
        </authorList>
    </citation>
    <scope>IDENTIFICATION</scope>
</reference>
<organism evidence="24 25">
    <name type="scientific">Dioscorea cayennensis subsp. rotundata</name>
    <name type="common">White Guinea yam</name>
    <name type="synonym">Dioscorea rotundata</name>
    <dbReference type="NCBI Taxonomy" id="55577"/>
    <lineage>
        <taxon>Eukaryota</taxon>
        <taxon>Viridiplantae</taxon>
        <taxon>Streptophyta</taxon>
        <taxon>Embryophyta</taxon>
        <taxon>Tracheophyta</taxon>
        <taxon>Spermatophyta</taxon>
        <taxon>Magnoliopsida</taxon>
        <taxon>Liliopsida</taxon>
        <taxon>Dioscoreales</taxon>
        <taxon>Dioscoreaceae</taxon>
        <taxon>Dioscorea</taxon>
    </lineage>
</organism>
<evidence type="ECO:0000256" key="3">
    <source>
        <dbReference type="ARBA" id="ARBA00012513"/>
    </source>
</evidence>
<keyword evidence="4" id="KW-1003">Cell membrane</keyword>
<dbReference type="Pfam" id="PF00069">
    <property type="entry name" value="Pkinase"/>
    <property type="match status" value="1"/>
</dbReference>
<keyword evidence="8" id="KW-0808">Transferase</keyword>
<keyword evidence="18" id="KW-0325">Glycoprotein</keyword>
<evidence type="ECO:0000256" key="14">
    <source>
        <dbReference type="ARBA" id="ARBA00022840"/>
    </source>
</evidence>
<dbReference type="Gene3D" id="3.30.200.20">
    <property type="entry name" value="Phosphorylase Kinase, domain 1"/>
    <property type="match status" value="1"/>
</dbReference>
<dbReference type="GO" id="GO:0051606">
    <property type="term" value="P:detection of stimulus"/>
    <property type="evidence" value="ECO:0007669"/>
    <property type="project" value="UniProtKB-ARBA"/>
</dbReference>
<keyword evidence="9 22" id="KW-0812">Transmembrane</keyword>
<evidence type="ECO:0000256" key="6">
    <source>
        <dbReference type="ARBA" id="ARBA00022553"/>
    </source>
</evidence>
<evidence type="ECO:0000256" key="2">
    <source>
        <dbReference type="ARBA" id="ARBA00009592"/>
    </source>
</evidence>
<dbReference type="FunFam" id="3.30.200.20:FF:000309">
    <property type="entry name" value="Leucine-rich repeat receptor protein kinase MSP1"/>
    <property type="match status" value="1"/>
</dbReference>
<evidence type="ECO:0000256" key="20">
    <source>
        <dbReference type="ARBA" id="ARBA00048679"/>
    </source>
</evidence>
<dbReference type="PANTHER" id="PTHR48005">
    <property type="entry name" value="LEUCINE RICH REPEAT KINASE 2"/>
    <property type="match status" value="1"/>
</dbReference>
<dbReference type="PROSITE" id="PS50011">
    <property type="entry name" value="PROTEIN_KINASE_DOM"/>
    <property type="match status" value="1"/>
</dbReference>
<keyword evidence="21" id="KW-0175">Coiled coil</keyword>
<feature type="coiled-coil region" evidence="21">
    <location>
        <begin position="307"/>
        <end position="334"/>
    </location>
</feature>
<evidence type="ECO:0000256" key="21">
    <source>
        <dbReference type="SAM" id="Coils"/>
    </source>
</evidence>
<proteinExistence type="inferred from homology"/>
<evidence type="ECO:0000313" key="24">
    <source>
        <dbReference type="Proteomes" id="UP001515500"/>
    </source>
</evidence>
<evidence type="ECO:0000256" key="1">
    <source>
        <dbReference type="ARBA" id="ARBA00004251"/>
    </source>
</evidence>
<evidence type="ECO:0000256" key="9">
    <source>
        <dbReference type="ARBA" id="ARBA00022692"/>
    </source>
</evidence>
<evidence type="ECO:0000256" key="19">
    <source>
        <dbReference type="ARBA" id="ARBA00047899"/>
    </source>
</evidence>
<dbReference type="PROSITE" id="PS00109">
    <property type="entry name" value="PROTEIN_KINASE_TYR"/>
    <property type="match status" value="1"/>
</dbReference>
<comment type="subcellular location">
    <subcellularLocation>
        <location evidence="1">Cell membrane</location>
        <topology evidence="1">Single-pass type I membrane protein</topology>
    </subcellularLocation>
</comment>
<protein>
    <recommendedName>
        <fullName evidence="3">non-specific serine/threonine protein kinase</fullName>
        <ecNumber evidence="3">2.7.11.1</ecNumber>
    </recommendedName>
</protein>
<evidence type="ECO:0000256" key="22">
    <source>
        <dbReference type="SAM" id="Phobius"/>
    </source>
</evidence>
<dbReference type="GO" id="GO:0004674">
    <property type="term" value="F:protein serine/threonine kinase activity"/>
    <property type="evidence" value="ECO:0007669"/>
    <property type="project" value="UniProtKB-KW"/>
</dbReference>
<evidence type="ECO:0000256" key="17">
    <source>
        <dbReference type="ARBA" id="ARBA00023170"/>
    </source>
</evidence>
<sequence length="582" mass="65378">MPLEIGLLPKLRRFDISSNNMEGKIPREFGKLSSIFDLNMSNNHLTGTIPPEFGDLSSLEALDLSSNNLRGEIPIWLENCIKLHSLKLSNNKLGGVIPSQLGNLNLHEVLDLSDNLFTGGIPPQLGNLMMLQELNLSHNKLVGGIPSSFQLMIGLTSLDLSYNSLEGPVPKNHFFQAAPLQWFTHNKGLCGQVHGLPPCPQSSLESRDNAEKHHTIVILIVLLIFSILFLIIGVFTLLYYKRTKSNTNDTSEEFDEHFFSIWGVNHGKEAYKEIIRATKNFDEKYQIGTGACSIVYKATISPGVTLAIKKIQEEEEAQENKQAFQNEIQALTKIRHRNIVGFHGFCSTNKFSFLAYEYMERGSLCATLRSEKGAMELDWIKRVSIVQDIAQALSYLHHDCNPPIIHRDITSNNILLDEEYKACVADFGISRLLKPNSSHWSLLAGTYGYMAPELAYAMRVTEKCDVYSFGIVALEVICGTHPGDLLSNLSLSMLVKDILDPRLPLPLHIADQVTMNQVLFVILIAMHCINTDPQARPTMRQVSERLFSPKSWPTFDIFSFQALTLHHLINIVQTHIDDQVLE</sequence>
<evidence type="ECO:0000313" key="25">
    <source>
        <dbReference type="RefSeq" id="XP_039137606.1"/>
    </source>
</evidence>
<dbReference type="Gene3D" id="3.80.10.10">
    <property type="entry name" value="Ribonuclease Inhibitor"/>
    <property type="match status" value="1"/>
</dbReference>
<keyword evidence="6" id="KW-0597">Phosphoprotein</keyword>
<dbReference type="FunFam" id="3.80.10.10:FF:000470">
    <property type="entry name" value="LRR receptor-like serine/threonine-protein kinase RPK2"/>
    <property type="match status" value="1"/>
</dbReference>
<evidence type="ECO:0000256" key="10">
    <source>
        <dbReference type="ARBA" id="ARBA00022729"/>
    </source>
</evidence>
<evidence type="ECO:0000256" key="4">
    <source>
        <dbReference type="ARBA" id="ARBA00022475"/>
    </source>
</evidence>
<keyword evidence="16 22" id="KW-0472">Membrane</keyword>
<dbReference type="FunFam" id="3.80.10.10:FF:000111">
    <property type="entry name" value="LRR receptor-like serine/threonine-protein kinase ERECTA"/>
    <property type="match status" value="1"/>
</dbReference>
<evidence type="ECO:0000259" key="23">
    <source>
        <dbReference type="PROSITE" id="PS50011"/>
    </source>
</evidence>
<keyword evidence="12" id="KW-0547">Nucleotide-binding</keyword>
<dbReference type="Pfam" id="PF00560">
    <property type="entry name" value="LRR_1"/>
    <property type="match status" value="7"/>
</dbReference>
<keyword evidence="5" id="KW-0723">Serine/threonine-protein kinase</keyword>
<keyword evidence="11" id="KW-0677">Repeat</keyword>
<dbReference type="InterPro" id="IPR008266">
    <property type="entry name" value="Tyr_kinase_AS"/>
</dbReference>
<dbReference type="InterPro" id="IPR000719">
    <property type="entry name" value="Prot_kinase_dom"/>
</dbReference>